<feature type="transmembrane region" description="Helical" evidence="5">
    <location>
        <begin position="52"/>
        <end position="71"/>
    </location>
</feature>
<evidence type="ECO:0000256" key="1">
    <source>
        <dbReference type="ARBA" id="ARBA00004141"/>
    </source>
</evidence>
<gene>
    <name evidence="7" type="ORF">DRI96_03135</name>
</gene>
<evidence type="ECO:0000256" key="5">
    <source>
        <dbReference type="SAM" id="Phobius"/>
    </source>
</evidence>
<name>A0A662DGC9_UNCAE</name>
<feature type="transmembrane region" description="Helical" evidence="5">
    <location>
        <begin position="367"/>
        <end position="385"/>
    </location>
</feature>
<protein>
    <recommendedName>
        <fullName evidence="6">O-antigen ligase-related domain-containing protein</fullName>
    </recommendedName>
</protein>
<feature type="transmembrane region" description="Helical" evidence="5">
    <location>
        <begin position="302"/>
        <end position="326"/>
    </location>
</feature>
<proteinExistence type="predicted"/>
<feature type="transmembrane region" description="Helical" evidence="5">
    <location>
        <begin position="338"/>
        <end position="361"/>
    </location>
</feature>
<dbReference type="Proteomes" id="UP000267654">
    <property type="component" value="Unassembled WGS sequence"/>
</dbReference>
<dbReference type="PANTHER" id="PTHR37422:SF13">
    <property type="entry name" value="LIPOPOLYSACCHARIDE BIOSYNTHESIS PROTEIN PA4999-RELATED"/>
    <property type="match status" value="1"/>
</dbReference>
<keyword evidence="4 5" id="KW-0472">Membrane</keyword>
<feature type="transmembrane region" description="Helical" evidence="5">
    <location>
        <begin position="12"/>
        <end position="31"/>
    </location>
</feature>
<reference evidence="7 8" key="1">
    <citation type="submission" date="2018-06" db="EMBL/GenBank/DDBJ databases">
        <title>Extensive metabolic versatility and redundancy in microbially diverse, dynamic hydrothermal sediments.</title>
        <authorList>
            <person name="Dombrowski N."/>
            <person name="Teske A."/>
            <person name="Baker B.J."/>
        </authorList>
    </citation>
    <scope>NUCLEOTIDE SEQUENCE [LARGE SCALE GENOMIC DNA]</scope>
    <source>
        <strain evidence="7">B19_G9</strain>
    </source>
</reference>
<dbReference type="Pfam" id="PF04932">
    <property type="entry name" value="Wzy_C"/>
    <property type="match status" value="1"/>
</dbReference>
<dbReference type="PANTHER" id="PTHR37422">
    <property type="entry name" value="TEICHURONIC ACID BIOSYNTHESIS PROTEIN TUAE"/>
    <property type="match status" value="1"/>
</dbReference>
<evidence type="ECO:0000259" key="6">
    <source>
        <dbReference type="Pfam" id="PF04932"/>
    </source>
</evidence>
<dbReference type="AlphaFoldDB" id="A0A662DGC9"/>
<keyword evidence="3 5" id="KW-1133">Transmembrane helix</keyword>
<feature type="transmembrane region" description="Helical" evidence="5">
    <location>
        <begin position="77"/>
        <end position="96"/>
    </location>
</feature>
<evidence type="ECO:0000256" key="2">
    <source>
        <dbReference type="ARBA" id="ARBA00022692"/>
    </source>
</evidence>
<dbReference type="GO" id="GO:0016020">
    <property type="term" value="C:membrane"/>
    <property type="evidence" value="ECO:0007669"/>
    <property type="project" value="UniProtKB-SubCell"/>
</dbReference>
<feature type="transmembrane region" description="Helical" evidence="5">
    <location>
        <begin position="189"/>
        <end position="218"/>
    </location>
</feature>
<feature type="transmembrane region" description="Helical" evidence="5">
    <location>
        <begin position="160"/>
        <end position="177"/>
    </location>
</feature>
<dbReference type="InterPro" id="IPR051533">
    <property type="entry name" value="WaaL-like"/>
</dbReference>
<organism evidence="7 8">
    <name type="scientific">Aerophobetes bacterium</name>
    <dbReference type="NCBI Taxonomy" id="2030807"/>
    <lineage>
        <taxon>Bacteria</taxon>
        <taxon>Candidatus Aerophobota</taxon>
    </lineage>
</organism>
<keyword evidence="2 5" id="KW-0812">Transmembrane</keyword>
<accession>A0A662DGC9</accession>
<evidence type="ECO:0000256" key="4">
    <source>
        <dbReference type="ARBA" id="ARBA00023136"/>
    </source>
</evidence>
<comment type="subcellular location">
    <subcellularLocation>
        <location evidence="1">Membrane</location>
        <topology evidence="1">Multi-pass membrane protein</topology>
    </subcellularLocation>
</comment>
<feature type="domain" description="O-antigen ligase-related" evidence="6">
    <location>
        <begin position="193"/>
        <end position="318"/>
    </location>
</feature>
<sequence length="392" mass="44661">MKRILKKILDESLGLFLFFLPWLPIFAYLSIIPSFWKGIRKINFKKNPPFKLSFFDYALISFFLAVSFSVIFSTFKILSLGAFVLFILYLAICLLTREAARNGKSSELVKWFFYSGLIVIFFGILQYILKLRINIKYFIFNFHLSTNGGITSTLGNPNRLAEYLLLLLPLVIARFLYQDIKEKIISGILVGGGVFLLFLTRSVGGVGALTAVILIFIFLKNRKMGIAVFIVLVIFFFLNYKLILEFINQNSALDQRIQGWKNIAFPLIKDHFLLGSGLATYRKISYHYSSSAYIPHSHAHSIYLNYLCEIGILGASTLFLSIGVFIKKCLTLFHRKSFFVANGILIGFFLAIVGALIYGTVETFIDYFQLGLLFWAIIGMGIGTIERIERRT</sequence>
<comment type="caution">
    <text evidence="7">The sequence shown here is derived from an EMBL/GenBank/DDBJ whole genome shotgun (WGS) entry which is preliminary data.</text>
</comment>
<evidence type="ECO:0000313" key="8">
    <source>
        <dbReference type="Proteomes" id="UP000267654"/>
    </source>
</evidence>
<dbReference type="InterPro" id="IPR007016">
    <property type="entry name" value="O-antigen_ligase-rel_domated"/>
</dbReference>
<evidence type="ECO:0000313" key="7">
    <source>
        <dbReference type="EMBL" id="RLE13343.1"/>
    </source>
</evidence>
<evidence type="ECO:0000256" key="3">
    <source>
        <dbReference type="ARBA" id="ARBA00022989"/>
    </source>
</evidence>
<feature type="transmembrane region" description="Helical" evidence="5">
    <location>
        <begin position="108"/>
        <end position="129"/>
    </location>
</feature>
<feature type="transmembrane region" description="Helical" evidence="5">
    <location>
        <begin position="224"/>
        <end position="243"/>
    </location>
</feature>
<dbReference type="EMBL" id="QMQB01000095">
    <property type="protein sequence ID" value="RLE13343.1"/>
    <property type="molecule type" value="Genomic_DNA"/>
</dbReference>